<comment type="caution">
    <text evidence="1">The sequence shown here is derived from an EMBL/GenBank/DDBJ whole genome shotgun (WGS) entry which is preliminary data.</text>
</comment>
<dbReference type="Proteomes" id="UP001469553">
    <property type="component" value="Unassembled WGS sequence"/>
</dbReference>
<reference evidence="1 2" key="1">
    <citation type="submission" date="2021-06" db="EMBL/GenBank/DDBJ databases">
        <authorList>
            <person name="Palmer J.M."/>
        </authorList>
    </citation>
    <scope>NUCLEOTIDE SEQUENCE [LARGE SCALE GENOMIC DNA]</scope>
    <source>
        <strain evidence="1 2">AS_MEX2019</strain>
        <tissue evidence="1">Muscle</tissue>
    </source>
</reference>
<proteinExistence type="predicted"/>
<dbReference type="EMBL" id="JAHRIP010047437">
    <property type="protein sequence ID" value="MEQ2298695.1"/>
    <property type="molecule type" value="Genomic_DNA"/>
</dbReference>
<evidence type="ECO:0000313" key="1">
    <source>
        <dbReference type="EMBL" id="MEQ2298695.1"/>
    </source>
</evidence>
<organism evidence="1 2">
    <name type="scientific">Ameca splendens</name>
    <dbReference type="NCBI Taxonomy" id="208324"/>
    <lineage>
        <taxon>Eukaryota</taxon>
        <taxon>Metazoa</taxon>
        <taxon>Chordata</taxon>
        <taxon>Craniata</taxon>
        <taxon>Vertebrata</taxon>
        <taxon>Euteleostomi</taxon>
        <taxon>Actinopterygii</taxon>
        <taxon>Neopterygii</taxon>
        <taxon>Teleostei</taxon>
        <taxon>Neoteleostei</taxon>
        <taxon>Acanthomorphata</taxon>
        <taxon>Ovalentaria</taxon>
        <taxon>Atherinomorphae</taxon>
        <taxon>Cyprinodontiformes</taxon>
        <taxon>Goodeidae</taxon>
        <taxon>Ameca</taxon>
    </lineage>
</organism>
<accession>A0ABV0YYJ0</accession>
<keyword evidence="2" id="KW-1185">Reference proteome</keyword>
<evidence type="ECO:0000313" key="2">
    <source>
        <dbReference type="Proteomes" id="UP001469553"/>
    </source>
</evidence>
<sequence length="72" mass="8118">MRLCMRECAHTPLHACETLQIWLNKPYIVKPKPKTSSTGSSFTPVLRCVSEQLVLVPPLHTTETEGTDRLII</sequence>
<gene>
    <name evidence="1" type="ORF">AMECASPLE_007959</name>
</gene>
<name>A0ABV0YYJ0_9TELE</name>
<protein>
    <submittedName>
        <fullName evidence="1">Uncharacterized protein</fullName>
    </submittedName>
</protein>